<feature type="compositionally biased region" description="Basic and acidic residues" evidence="1">
    <location>
        <begin position="615"/>
        <end position="627"/>
    </location>
</feature>
<gene>
    <name evidence="2" type="ORF">BN9_048780</name>
</gene>
<reference evidence="2 3" key="1">
    <citation type="submission" date="2012-05" db="EMBL/GenBank/DDBJ databases">
        <title>Recombination and specialization in a pathogen metapopulation.</title>
        <authorList>
            <person name="Gardiner A."/>
            <person name="Kemen E."/>
            <person name="Schultz-Larsen T."/>
            <person name="MacLean D."/>
            <person name="Van Oosterhout C."/>
            <person name="Jones J.D.G."/>
        </authorList>
    </citation>
    <scope>NUCLEOTIDE SEQUENCE [LARGE SCALE GENOMIC DNA]</scope>
    <source>
        <strain evidence="2 3">Ac Nc2</strain>
    </source>
</reference>
<protein>
    <submittedName>
        <fullName evidence="2">Uncharacterized protein</fullName>
    </submittedName>
</protein>
<dbReference type="SUPFAM" id="SSF50978">
    <property type="entry name" value="WD40 repeat-like"/>
    <property type="match status" value="1"/>
</dbReference>
<dbReference type="InterPro" id="IPR036322">
    <property type="entry name" value="WD40_repeat_dom_sf"/>
</dbReference>
<accession>A0A024GBQ0</accession>
<dbReference type="InParanoid" id="A0A024GBQ0"/>
<feature type="region of interest" description="Disordered" evidence="1">
    <location>
        <begin position="606"/>
        <end position="636"/>
    </location>
</feature>
<organism evidence="2 3">
    <name type="scientific">Albugo candida</name>
    <dbReference type="NCBI Taxonomy" id="65357"/>
    <lineage>
        <taxon>Eukaryota</taxon>
        <taxon>Sar</taxon>
        <taxon>Stramenopiles</taxon>
        <taxon>Oomycota</taxon>
        <taxon>Peronosporomycetes</taxon>
        <taxon>Albuginales</taxon>
        <taxon>Albuginaceae</taxon>
        <taxon>Albugo</taxon>
    </lineage>
</organism>
<dbReference type="Proteomes" id="UP000053237">
    <property type="component" value="Unassembled WGS sequence"/>
</dbReference>
<dbReference type="AlphaFoldDB" id="A0A024GBQ0"/>
<evidence type="ECO:0000313" key="2">
    <source>
        <dbReference type="EMBL" id="CCI44094.1"/>
    </source>
</evidence>
<dbReference type="InterPro" id="IPR015943">
    <property type="entry name" value="WD40/YVTN_repeat-like_dom_sf"/>
</dbReference>
<dbReference type="Gene3D" id="2.130.10.10">
    <property type="entry name" value="YVTN repeat-like/Quinoprotein amine dehydrogenase"/>
    <property type="match status" value="1"/>
</dbReference>
<evidence type="ECO:0000256" key="1">
    <source>
        <dbReference type="SAM" id="MobiDB-lite"/>
    </source>
</evidence>
<dbReference type="EMBL" id="CAIX01000061">
    <property type="protein sequence ID" value="CCI44094.1"/>
    <property type="molecule type" value="Genomic_DNA"/>
</dbReference>
<dbReference type="OrthoDB" id="161629at2759"/>
<feature type="compositionally biased region" description="Polar residues" evidence="1">
    <location>
        <begin position="45"/>
        <end position="57"/>
    </location>
</feature>
<comment type="caution">
    <text evidence="2">The sequence shown here is derived from an EMBL/GenBank/DDBJ whole genome shotgun (WGS) entry which is preliminary data.</text>
</comment>
<proteinExistence type="predicted"/>
<feature type="region of interest" description="Disordered" evidence="1">
    <location>
        <begin position="31"/>
        <end position="57"/>
    </location>
</feature>
<keyword evidence="3" id="KW-1185">Reference proteome</keyword>
<sequence>MSYPLTALEALHTADFTPTNLKNRNQNVFTQSDGTKKRKHHHGLASTTDVTPNSTSKRYFQPTRKLFIDSTDRIDSFLSREYSVSNTVSSIAITNDRKYLVIGFYSGSIFLYPLQVDYAVNFRNGILLDQITPRGIYTQLMVRVVVSDDNSFIFAGVYRGSTEIRAIQIDSIEMPSISCKDSSTIKISDRKIDSEKAPVATCTSYTFSDAKLKGFAAAKSLGPLSHEYRLLCGLGIKNIHMWRFYRKNDDWAWECIFDKQSNGISLELLSFCPGEYNTIISKSEHQCIRMWELEPTPDCTIGLVTKKAHKDIKNTIDAFALHENLVYCGTDTLSIIDVHTGERIEHSLPEVNTAHSTKQPISRRMRRSGTFESAVRHMRTVAQISSSENCPFSMGMCSDGSVFLHDHKDAQLGMASPLQYISGYETFFQDPTLTFQAQFSDLTRMNNANGVLAILPLLRGVDVSSDEWKQRQNWLVATANQSVLQVRTLAACIDDKTENLNERIISSGNEVIVDSRSQCPSSSEEEWDGDISCDKALDIETEIPTNEPGTHSQECYGTPDTLEKADAPVKLVQPFECDVRNRTPTKRRPDHCDRLYATNGYKSVNIDPAGPLINKQDDSDTQNKEGNIKQPNQKRYGRRAVARALLCSEDNLGLENQINGQTKVKSVKSRDLSYQCQRNGRCQIKAVEADITLLELSRMRKGQNLPSVSLPKIDGGRSIEQEVLLAQFALQWHRHYNYEHTASSDTRERITSRWILDQSKRFIDQTKQLHGLQLLEAKAHHAMVEYESFQYFHKQHK</sequence>
<name>A0A024GBQ0_9STRA</name>
<evidence type="ECO:0000313" key="3">
    <source>
        <dbReference type="Proteomes" id="UP000053237"/>
    </source>
</evidence>